<evidence type="ECO:0000313" key="2">
    <source>
        <dbReference type="EMBL" id="RYR40501.1"/>
    </source>
</evidence>
<protein>
    <submittedName>
        <fullName evidence="2">Uncharacterized protein</fullName>
    </submittedName>
</protein>
<organism evidence="2 3">
    <name type="scientific">Arachis hypogaea</name>
    <name type="common">Peanut</name>
    <dbReference type="NCBI Taxonomy" id="3818"/>
    <lineage>
        <taxon>Eukaryota</taxon>
        <taxon>Viridiplantae</taxon>
        <taxon>Streptophyta</taxon>
        <taxon>Embryophyta</taxon>
        <taxon>Tracheophyta</taxon>
        <taxon>Spermatophyta</taxon>
        <taxon>Magnoliopsida</taxon>
        <taxon>eudicotyledons</taxon>
        <taxon>Gunneridae</taxon>
        <taxon>Pentapetalae</taxon>
        <taxon>rosids</taxon>
        <taxon>fabids</taxon>
        <taxon>Fabales</taxon>
        <taxon>Fabaceae</taxon>
        <taxon>Papilionoideae</taxon>
        <taxon>50 kb inversion clade</taxon>
        <taxon>dalbergioids sensu lato</taxon>
        <taxon>Dalbergieae</taxon>
        <taxon>Pterocarpus clade</taxon>
        <taxon>Arachis</taxon>
    </lineage>
</organism>
<keyword evidence="3" id="KW-1185">Reference proteome</keyword>
<gene>
    <name evidence="2" type="ORF">Ahy_A09g046258</name>
</gene>
<dbReference type="AlphaFoldDB" id="A0A445BPD9"/>
<accession>A0A445BPD9</accession>
<comment type="caution">
    <text evidence="2">The sequence shown here is derived from an EMBL/GenBank/DDBJ whole genome shotgun (WGS) entry which is preliminary data.</text>
</comment>
<dbReference type="EMBL" id="SDMP01000009">
    <property type="protein sequence ID" value="RYR40501.1"/>
    <property type="molecule type" value="Genomic_DNA"/>
</dbReference>
<feature type="compositionally biased region" description="Basic and acidic residues" evidence="1">
    <location>
        <begin position="102"/>
        <end position="120"/>
    </location>
</feature>
<proteinExistence type="predicted"/>
<evidence type="ECO:0000313" key="3">
    <source>
        <dbReference type="Proteomes" id="UP000289738"/>
    </source>
</evidence>
<name>A0A445BPD9_ARAHY</name>
<sequence>MHTYFKSSQDEPLLEPKSKRFDDLVFRLHNIWEFVSEYKELTGILHRAYDNVMVEMQEYQAKSKGKCSLSHKDATLNDVSGLQSPPRVRTRGSPKNRLGSTMEKKDRKYNKEKEEASSKQDNIDLLLIREK</sequence>
<feature type="region of interest" description="Disordered" evidence="1">
    <location>
        <begin position="74"/>
        <end position="120"/>
    </location>
</feature>
<evidence type="ECO:0000256" key="1">
    <source>
        <dbReference type="SAM" id="MobiDB-lite"/>
    </source>
</evidence>
<dbReference type="Proteomes" id="UP000289738">
    <property type="component" value="Chromosome A09"/>
</dbReference>
<reference evidence="2 3" key="1">
    <citation type="submission" date="2019-01" db="EMBL/GenBank/DDBJ databases">
        <title>Sequencing of cultivated peanut Arachis hypogaea provides insights into genome evolution and oil improvement.</title>
        <authorList>
            <person name="Chen X."/>
        </authorList>
    </citation>
    <scope>NUCLEOTIDE SEQUENCE [LARGE SCALE GENOMIC DNA]</scope>
    <source>
        <strain evidence="3">cv. Fuhuasheng</strain>
        <tissue evidence="2">Leaves</tissue>
    </source>
</reference>